<evidence type="ECO:0000313" key="1">
    <source>
        <dbReference type="EMBL" id="MPL99545.1"/>
    </source>
</evidence>
<comment type="caution">
    <text evidence="1">The sequence shown here is derived from an EMBL/GenBank/DDBJ whole genome shotgun (WGS) entry which is preliminary data.</text>
</comment>
<dbReference type="EMBL" id="VSSQ01000673">
    <property type="protein sequence ID" value="MPL99545.1"/>
    <property type="molecule type" value="Genomic_DNA"/>
</dbReference>
<dbReference type="AlphaFoldDB" id="A0A644W6Z3"/>
<protein>
    <submittedName>
        <fullName evidence="1">Uncharacterized protein</fullName>
    </submittedName>
</protein>
<reference evidence="1" key="1">
    <citation type="submission" date="2019-08" db="EMBL/GenBank/DDBJ databases">
        <authorList>
            <person name="Kucharzyk K."/>
            <person name="Murdoch R.W."/>
            <person name="Higgins S."/>
            <person name="Loffler F."/>
        </authorList>
    </citation>
    <scope>NUCLEOTIDE SEQUENCE</scope>
</reference>
<sequence length="49" mass="5859">MRETTVRCPYCDNYLYDYSGFDQEPALICNNVNFSRITGKYYMSKVQFI</sequence>
<proteinExistence type="predicted"/>
<name>A0A644W6Z3_9ZZZZ</name>
<organism evidence="1">
    <name type="scientific">bioreactor metagenome</name>
    <dbReference type="NCBI Taxonomy" id="1076179"/>
    <lineage>
        <taxon>unclassified sequences</taxon>
        <taxon>metagenomes</taxon>
        <taxon>ecological metagenomes</taxon>
    </lineage>
</organism>
<gene>
    <name evidence="1" type="ORF">SDC9_45763</name>
</gene>
<accession>A0A644W6Z3</accession>